<keyword evidence="1" id="KW-0863">Zinc-finger</keyword>
<dbReference type="SMART" id="SM00343">
    <property type="entry name" value="ZnF_C2HC"/>
    <property type="match status" value="1"/>
</dbReference>
<proteinExistence type="predicted"/>
<feature type="domain" description="CCHC-type" evidence="2">
    <location>
        <begin position="180"/>
        <end position="194"/>
    </location>
</feature>
<keyword evidence="1" id="KW-0862">Zinc</keyword>
<comment type="caution">
    <text evidence="3">The sequence shown here is derived from an EMBL/GenBank/DDBJ whole genome shotgun (WGS) entry which is preliminary data.</text>
</comment>
<accession>A0AAV7ME48</accession>
<dbReference type="GO" id="GO:0008270">
    <property type="term" value="F:zinc ion binding"/>
    <property type="evidence" value="ECO:0007669"/>
    <property type="project" value="UniProtKB-KW"/>
</dbReference>
<dbReference type="Pfam" id="PF00098">
    <property type="entry name" value="zf-CCHC"/>
    <property type="match status" value="1"/>
</dbReference>
<dbReference type="SUPFAM" id="SSF57756">
    <property type="entry name" value="Retrovirus zinc finger-like domains"/>
    <property type="match status" value="1"/>
</dbReference>
<reference evidence="3" key="1">
    <citation type="journal article" date="2022" name="bioRxiv">
        <title>Sequencing and chromosome-scale assembly of the giantPleurodeles waltlgenome.</title>
        <authorList>
            <person name="Brown T."/>
            <person name="Elewa A."/>
            <person name="Iarovenko S."/>
            <person name="Subramanian E."/>
            <person name="Araus A.J."/>
            <person name="Petzold A."/>
            <person name="Susuki M."/>
            <person name="Suzuki K.-i.T."/>
            <person name="Hayashi T."/>
            <person name="Toyoda A."/>
            <person name="Oliveira C."/>
            <person name="Osipova E."/>
            <person name="Leigh N.D."/>
            <person name="Simon A."/>
            <person name="Yun M.H."/>
        </authorList>
    </citation>
    <scope>NUCLEOTIDE SEQUENCE</scope>
    <source>
        <strain evidence="3">20211129_DDA</strain>
        <tissue evidence="3">Liver</tissue>
    </source>
</reference>
<evidence type="ECO:0000259" key="2">
    <source>
        <dbReference type="PROSITE" id="PS50158"/>
    </source>
</evidence>
<name>A0AAV7ME48_PLEWA</name>
<evidence type="ECO:0000313" key="4">
    <source>
        <dbReference type="Proteomes" id="UP001066276"/>
    </source>
</evidence>
<dbReference type="InterPro" id="IPR001878">
    <property type="entry name" value="Znf_CCHC"/>
</dbReference>
<gene>
    <name evidence="3" type="ORF">NDU88_006816</name>
</gene>
<dbReference type="GO" id="GO:0003676">
    <property type="term" value="F:nucleic acid binding"/>
    <property type="evidence" value="ECO:0007669"/>
    <property type="project" value="InterPro"/>
</dbReference>
<dbReference type="EMBL" id="JANPWB010000014">
    <property type="protein sequence ID" value="KAJ1101752.1"/>
    <property type="molecule type" value="Genomic_DNA"/>
</dbReference>
<protein>
    <recommendedName>
        <fullName evidence="2">CCHC-type domain-containing protein</fullName>
    </recommendedName>
</protein>
<organism evidence="3 4">
    <name type="scientific">Pleurodeles waltl</name>
    <name type="common">Iberian ribbed newt</name>
    <dbReference type="NCBI Taxonomy" id="8319"/>
    <lineage>
        <taxon>Eukaryota</taxon>
        <taxon>Metazoa</taxon>
        <taxon>Chordata</taxon>
        <taxon>Craniata</taxon>
        <taxon>Vertebrata</taxon>
        <taxon>Euteleostomi</taxon>
        <taxon>Amphibia</taxon>
        <taxon>Batrachia</taxon>
        <taxon>Caudata</taxon>
        <taxon>Salamandroidea</taxon>
        <taxon>Salamandridae</taxon>
        <taxon>Pleurodelinae</taxon>
        <taxon>Pleurodeles</taxon>
    </lineage>
</organism>
<evidence type="ECO:0000313" key="3">
    <source>
        <dbReference type="EMBL" id="KAJ1101752.1"/>
    </source>
</evidence>
<dbReference type="InterPro" id="IPR050462">
    <property type="entry name" value="Retroviral_Gag-Pol_poly"/>
</dbReference>
<keyword evidence="4" id="KW-1185">Reference proteome</keyword>
<dbReference type="PANTHER" id="PTHR33166">
    <property type="entry name" value="GAG_P30 DOMAIN-CONTAINING PROTEIN"/>
    <property type="match status" value="1"/>
</dbReference>
<dbReference type="PROSITE" id="PS50158">
    <property type="entry name" value="ZF_CCHC"/>
    <property type="match status" value="1"/>
</dbReference>
<sequence>MYHKVIEYLKTKVASKNVDWQKIDRTAQEVKESIHAYYERLLKAFKNYSGTEMIEAKDMLPFVFRFVEGLRPEISQMIKMHLICWQSKSIDEVLNYAKYCSDEIETKQKRLKEKVMVMQIRAAQTGLQGFQQQLPQQQQQGNAMFQPQMRGRGGFVNNGPDLNTVVIPNGIQAMKKVMPCHTCGIVGHWKRECPMLVQEGVGCSIMCSHNGTKIQTNTDEEEEDSLEEDEMETVDEEYPLITLYPMLTEADIPADLQETVEKEVWDMTGKDVGLIKGVEPVKVTVKPNENFPQTPQYHMPQDMLMKVAQLIDEFVKRSTERT</sequence>
<evidence type="ECO:0000256" key="1">
    <source>
        <dbReference type="PROSITE-ProRule" id="PRU00047"/>
    </source>
</evidence>
<dbReference type="AlphaFoldDB" id="A0AAV7ME48"/>
<keyword evidence="1" id="KW-0479">Metal-binding</keyword>
<dbReference type="Proteomes" id="UP001066276">
    <property type="component" value="Chromosome 10"/>
</dbReference>
<dbReference type="InterPro" id="IPR036875">
    <property type="entry name" value="Znf_CCHC_sf"/>
</dbReference>